<reference evidence="2" key="1">
    <citation type="submission" date="2020-08" db="EMBL/GenBank/DDBJ databases">
        <title>Functional genomics of gut bacteria from endangered species of beetles.</title>
        <authorList>
            <person name="Carlos-Shanley C."/>
        </authorList>
    </citation>
    <scope>NUCLEOTIDE SEQUENCE [LARGE SCALE GENOMIC DNA]</scope>
    <source>
        <strain evidence="2">S00060</strain>
    </source>
</reference>
<dbReference type="AlphaFoldDB" id="A0A7W3NHR5"/>
<evidence type="ECO:0000313" key="2">
    <source>
        <dbReference type="EMBL" id="MBA9043116.1"/>
    </source>
</evidence>
<dbReference type="EMBL" id="JACJHT010000027">
    <property type="protein sequence ID" value="MBA9043116.1"/>
    <property type="molecule type" value="Genomic_DNA"/>
</dbReference>
<dbReference type="Proteomes" id="UP000543174">
    <property type="component" value="Unassembled WGS sequence"/>
</dbReference>
<protein>
    <submittedName>
        <fullName evidence="2">Plasmid stability protein</fullName>
    </submittedName>
</protein>
<dbReference type="RefSeq" id="WP_182528305.1">
    <property type="nucleotide sequence ID" value="NZ_JACJHT010000027.1"/>
</dbReference>
<keyword evidence="1" id="KW-0175">Coiled coil</keyword>
<dbReference type="Gene3D" id="1.10.1660.10">
    <property type="match status" value="1"/>
</dbReference>
<organism evidence="2 3">
    <name type="scientific">Priestia aryabhattai</name>
    <name type="common">Bacillus aryabhattai</name>
    <dbReference type="NCBI Taxonomy" id="412384"/>
    <lineage>
        <taxon>Bacteria</taxon>
        <taxon>Bacillati</taxon>
        <taxon>Bacillota</taxon>
        <taxon>Bacilli</taxon>
        <taxon>Bacillales</taxon>
        <taxon>Bacillaceae</taxon>
        <taxon>Priestia</taxon>
    </lineage>
</organism>
<gene>
    <name evidence="2" type="ORF">HNP21_006294</name>
</gene>
<evidence type="ECO:0000313" key="3">
    <source>
        <dbReference type="Proteomes" id="UP000543174"/>
    </source>
</evidence>
<evidence type="ECO:0000256" key="1">
    <source>
        <dbReference type="SAM" id="Coils"/>
    </source>
</evidence>
<feature type="coiled-coil region" evidence="1">
    <location>
        <begin position="144"/>
        <end position="176"/>
    </location>
</feature>
<comment type="caution">
    <text evidence="2">The sequence shown here is derived from an EMBL/GenBank/DDBJ whole genome shotgun (WGS) entry which is preliminary data.</text>
</comment>
<keyword evidence="3" id="KW-1185">Reference proteome</keyword>
<accession>A0A7W3NHR5</accession>
<name>A0A7W3NHR5_PRIAR</name>
<sequence>METEQEIIPKDDKIMRTAELSRNLKVAESTIRKYSLALEKHNYTFKKEPSNNNGRLYNAQDREILKDMLKLTENRQISIDVAAVSSLSRHQVEIKPSQQEAPRAPSVMEDERAEKFLERMQYLIKEETSNMQEDLKGYFKEYFKEEMRDVIEDAVEKRLEKERQQHIEEMRLLREQVSKVTEVMERREKKGFFKRLFGG</sequence>
<proteinExistence type="predicted"/>